<dbReference type="InterPro" id="IPR050725">
    <property type="entry name" value="CysQ/Inositol_MonoPase"/>
</dbReference>
<comment type="similarity">
    <text evidence="1">Belongs to the inositol monophosphatase superfamily.</text>
</comment>
<evidence type="ECO:0000313" key="4">
    <source>
        <dbReference type="Proteomes" id="UP000728185"/>
    </source>
</evidence>
<keyword evidence="4" id="KW-1185">Reference proteome</keyword>
<dbReference type="OrthoDB" id="9977309at2759"/>
<feature type="binding site" evidence="2">
    <location>
        <position position="219"/>
    </location>
    <ligand>
        <name>Mg(2+)</name>
        <dbReference type="ChEBI" id="CHEBI:18420"/>
        <label>1</label>
        <note>catalytic</note>
    </ligand>
</feature>
<keyword evidence="2" id="KW-0479">Metal-binding</keyword>
<feature type="binding site" evidence="2">
    <location>
        <position position="218"/>
    </location>
    <ligand>
        <name>Mg(2+)</name>
        <dbReference type="ChEBI" id="CHEBI:18420"/>
        <label>1</label>
        <note>catalytic</note>
    </ligand>
</feature>
<dbReference type="Pfam" id="PF00459">
    <property type="entry name" value="Inositol_P"/>
    <property type="match status" value="1"/>
</dbReference>
<feature type="binding site" evidence="2">
    <location>
        <position position="216"/>
    </location>
    <ligand>
        <name>Mg(2+)</name>
        <dbReference type="ChEBI" id="CHEBI:18420"/>
        <label>1</label>
        <note>catalytic</note>
    </ligand>
</feature>
<proteinExistence type="inferred from homology"/>
<sequence>MHRLPSLRCNFYFLSNFGKPHVKVGSGYRFISFSARRMSTFGTGSSNLFGFLETLLLCSEKAATIARMIKLQYEAFQSLVQQKCITEANSRFDVDVKTLADVLIQEVIRFDLEKMYPGFGSSVYGEEDNQFYSENKKETLIIRMTDSVEEVSSLLYRIFGQSNPLAVSLSEITTRPLDRFRNADTLRQFRKDMHESVAKYLKATPAQLSDYALWIDPLDIDCLVLISHAFAILDSTAEYVRCPFLVETNDNSMRFHCDDLPALHRRYSYHRLEIPGQLVNVTVLLGVYSRAGGNPLLGIVNQPFYIPPERLRSNRSDHLYSGRIFWGVNALKPVASASCSPFSDKRIVIESPEIHLQLPTRLLDCAQSICGVFPERINLRLACSSVEFNELRSAFKNWSQTSESGTPADVILFSSPGAGFKLLCVIMDEVDAYLVFKPNTFWWDTCAPHGILNAVNGGVVCLRPAIRLARELMRASPDESNMANVKSLLISRLDELQIRYSGKSDSLVKSNNSFYCNTDGFMAYRSKDMAVDILMHLAKNVDEE</sequence>
<gene>
    <name evidence="3" type="ORF">FBUS_00193</name>
</gene>
<reference evidence="3" key="1">
    <citation type="submission" date="2019-05" db="EMBL/GenBank/DDBJ databases">
        <title>Annotation for the trematode Fasciolopsis buski.</title>
        <authorList>
            <person name="Choi Y.-J."/>
        </authorList>
    </citation>
    <scope>NUCLEOTIDE SEQUENCE</scope>
    <source>
        <strain evidence="3">HT</strain>
        <tissue evidence="3">Whole worm</tissue>
    </source>
</reference>
<comment type="caution">
    <text evidence="3">The sequence shown here is derived from an EMBL/GenBank/DDBJ whole genome shotgun (WGS) entry which is preliminary data.</text>
</comment>
<dbReference type="Proteomes" id="UP000728185">
    <property type="component" value="Unassembled WGS sequence"/>
</dbReference>
<organism evidence="3 4">
    <name type="scientific">Fasciolopsis buskii</name>
    <dbReference type="NCBI Taxonomy" id="27845"/>
    <lineage>
        <taxon>Eukaryota</taxon>
        <taxon>Metazoa</taxon>
        <taxon>Spiralia</taxon>
        <taxon>Lophotrochozoa</taxon>
        <taxon>Platyhelminthes</taxon>
        <taxon>Trematoda</taxon>
        <taxon>Digenea</taxon>
        <taxon>Plagiorchiida</taxon>
        <taxon>Echinostomata</taxon>
        <taxon>Echinostomatoidea</taxon>
        <taxon>Fasciolidae</taxon>
        <taxon>Fasciolopsis</taxon>
    </lineage>
</organism>
<protein>
    <submittedName>
        <fullName evidence="3">Inositol polyphosphate 1-phosphatase</fullName>
    </submittedName>
</protein>
<feature type="binding site" evidence="2">
    <location>
        <position position="444"/>
    </location>
    <ligand>
        <name>Mg(2+)</name>
        <dbReference type="ChEBI" id="CHEBI:18420"/>
        <label>1</label>
        <note>catalytic</note>
    </ligand>
</feature>
<dbReference type="Gene3D" id="3.30.540.10">
    <property type="entry name" value="Fructose-1,6-Bisphosphatase, subunit A, domain 1"/>
    <property type="match status" value="2"/>
</dbReference>
<dbReference type="PANTHER" id="PTHR43028:SF3">
    <property type="entry name" value="INOSITOL POLYPHOSPHATE 1-PHOSPHATASE"/>
    <property type="match status" value="1"/>
</dbReference>
<accession>A0A8E0RT54</accession>
<dbReference type="AlphaFoldDB" id="A0A8E0RT54"/>
<evidence type="ECO:0000256" key="2">
    <source>
        <dbReference type="PIRSR" id="PIRSR600760-2"/>
    </source>
</evidence>
<dbReference type="EMBL" id="LUCM01007300">
    <property type="protein sequence ID" value="KAA0190196.1"/>
    <property type="molecule type" value="Genomic_DNA"/>
</dbReference>
<evidence type="ECO:0000256" key="1">
    <source>
        <dbReference type="ARBA" id="ARBA00009759"/>
    </source>
</evidence>
<name>A0A8E0RT54_9TREM</name>
<dbReference type="InterPro" id="IPR000760">
    <property type="entry name" value="Inositol_monophosphatase-like"/>
</dbReference>
<feature type="binding site" evidence="2">
    <location>
        <position position="126"/>
    </location>
    <ligand>
        <name>Mg(2+)</name>
        <dbReference type="ChEBI" id="CHEBI:18420"/>
        <label>1</label>
        <note>catalytic</note>
    </ligand>
</feature>
<keyword evidence="2" id="KW-0460">Magnesium</keyword>
<dbReference type="PANTHER" id="PTHR43028">
    <property type="entry name" value="3'(2'),5'-BISPHOSPHATE NUCLEOTIDASE 1"/>
    <property type="match status" value="1"/>
</dbReference>
<comment type="cofactor">
    <cofactor evidence="2">
        <name>Mg(2+)</name>
        <dbReference type="ChEBI" id="CHEBI:18420"/>
    </cofactor>
</comment>
<evidence type="ECO:0000313" key="3">
    <source>
        <dbReference type="EMBL" id="KAA0190196.1"/>
    </source>
</evidence>
<dbReference type="GO" id="GO:0046872">
    <property type="term" value="F:metal ion binding"/>
    <property type="evidence" value="ECO:0007669"/>
    <property type="project" value="UniProtKB-KW"/>
</dbReference>
<dbReference type="GO" id="GO:0004441">
    <property type="term" value="F:inositol-1,4-bisphosphate 1-phosphatase activity"/>
    <property type="evidence" value="ECO:0007669"/>
    <property type="project" value="TreeGrafter"/>
</dbReference>
<dbReference type="SUPFAM" id="SSF56655">
    <property type="entry name" value="Carbohydrate phosphatase"/>
    <property type="match status" value="1"/>
</dbReference>
<dbReference type="Gene3D" id="3.40.190.80">
    <property type="match status" value="1"/>
</dbReference>